<dbReference type="InterPro" id="IPR012338">
    <property type="entry name" value="Beta-lactam/transpept-like"/>
</dbReference>
<reference evidence="2 3" key="1">
    <citation type="submission" date="2019-08" db="EMBL/GenBank/DDBJ databases">
        <title>In-depth cultivation of the pig gut microbiome towards novel bacterial diversity and tailored functional studies.</title>
        <authorList>
            <person name="Wylensek D."/>
            <person name="Hitch T.C.A."/>
            <person name="Clavel T."/>
        </authorList>
    </citation>
    <scope>NUCLEOTIDE SEQUENCE [LARGE SCALE GENOMIC DNA]</scope>
    <source>
        <strain evidence="2 3">WCA-MUC-591-APC-4B</strain>
    </source>
</reference>
<feature type="domain" description="Penicillin-binding protein transpeptidase" evidence="1">
    <location>
        <begin position="147"/>
        <end position="439"/>
    </location>
</feature>
<dbReference type="RefSeq" id="WP_154554657.1">
    <property type="nucleotide sequence ID" value="NZ_JBJESO010000014.1"/>
</dbReference>
<dbReference type="PANTHER" id="PTHR30627:SF24">
    <property type="entry name" value="PENICILLIN-BINDING PROTEIN 4B"/>
    <property type="match status" value="1"/>
</dbReference>
<dbReference type="GO" id="GO:0005886">
    <property type="term" value="C:plasma membrane"/>
    <property type="evidence" value="ECO:0007669"/>
    <property type="project" value="TreeGrafter"/>
</dbReference>
<evidence type="ECO:0000259" key="1">
    <source>
        <dbReference type="Pfam" id="PF00905"/>
    </source>
</evidence>
<dbReference type="EMBL" id="VUNA01000013">
    <property type="protein sequence ID" value="MST71097.1"/>
    <property type="molecule type" value="Genomic_DNA"/>
</dbReference>
<sequence>MRKVERRATICLLLAAVLFLGTGVFVWRFVTQGKTWASFSGNLQIYVDGNLNRGTIYDRHGTQLLKCDKDGTHYSDDSELRKATVHTVGDPAGNVATGAINMWSGDLIGYDLLNGTYDTSAEGKEITLTIDAEANRTAYERLSGKTGTVGVYNYKTGEILCMVSTPAFDPELDQSGNDSGDSIYFNNFLQGAMTPGSTFKLVTAASALESGVDVDSFRFTCDGKNRYNKDDITCTSAHGTVNFRQALAVSCNGAFGKLAREVGAANLSTTTQKVGLTKSVDVDGIKTQAGSFTFPEDNEVNLSWAGIGQYDDQVNPCAMMVYMGAIANGGEPVQPKLMKSSSFLSAGKSGKSLGEYISSETADELRSMMKNNVKVTYGESNFYGLDLYAKSGTAETGSGEDGWFVGFIDNEDYPLAFVVWIKNGGTGYASAGPVAKDVLNRIISNNDSE</sequence>
<dbReference type="GO" id="GO:0008658">
    <property type="term" value="F:penicillin binding"/>
    <property type="evidence" value="ECO:0007669"/>
    <property type="project" value="InterPro"/>
</dbReference>
<name>A0A6N7X6E6_9FIRM</name>
<dbReference type="Pfam" id="PF00905">
    <property type="entry name" value="Transpeptidase"/>
    <property type="match status" value="1"/>
</dbReference>
<dbReference type="Gene3D" id="3.90.1310.10">
    <property type="entry name" value="Penicillin-binding protein 2a (Domain 2)"/>
    <property type="match status" value="1"/>
</dbReference>
<dbReference type="InterPro" id="IPR001460">
    <property type="entry name" value="PCN-bd_Tpept"/>
</dbReference>
<accession>A0A6N7X6E6</accession>
<dbReference type="AlphaFoldDB" id="A0A6N7X6E6"/>
<protein>
    <submittedName>
        <fullName evidence="2">Penicillin-binding protein</fullName>
    </submittedName>
</protein>
<organism evidence="2 3">
    <name type="scientific">Mogibacterium kristiansenii</name>
    <dbReference type="NCBI Taxonomy" id="2606708"/>
    <lineage>
        <taxon>Bacteria</taxon>
        <taxon>Bacillati</taxon>
        <taxon>Bacillota</taxon>
        <taxon>Clostridia</taxon>
        <taxon>Peptostreptococcales</taxon>
        <taxon>Anaerovoracaceae</taxon>
        <taxon>Mogibacterium</taxon>
    </lineage>
</organism>
<evidence type="ECO:0000313" key="2">
    <source>
        <dbReference type="EMBL" id="MST71097.1"/>
    </source>
</evidence>
<dbReference type="PANTHER" id="PTHR30627">
    <property type="entry name" value="PEPTIDOGLYCAN D,D-TRANSPEPTIDASE"/>
    <property type="match status" value="1"/>
</dbReference>
<dbReference type="GO" id="GO:0071555">
    <property type="term" value="P:cell wall organization"/>
    <property type="evidence" value="ECO:0007669"/>
    <property type="project" value="TreeGrafter"/>
</dbReference>
<dbReference type="InterPro" id="IPR050515">
    <property type="entry name" value="Beta-lactam/transpept"/>
</dbReference>
<evidence type="ECO:0000313" key="3">
    <source>
        <dbReference type="Proteomes" id="UP000469424"/>
    </source>
</evidence>
<proteinExistence type="predicted"/>
<dbReference type="Proteomes" id="UP000469424">
    <property type="component" value="Unassembled WGS sequence"/>
</dbReference>
<dbReference type="GO" id="GO:0071972">
    <property type="term" value="F:peptidoglycan L,D-transpeptidase activity"/>
    <property type="evidence" value="ECO:0007669"/>
    <property type="project" value="TreeGrafter"/>
</dbReference>
<gene>
    <name evidence="2" type="ORF">FYJ65_07115</name>
</gene>
<keyword evidence="3" id="KW-1185">Reference proteome</keyword>
<comment type="caution">
    <text evidence="2">The sequence shown here is derived from an EMBL/GenBank/DDBJ whole genome shotgun (WGS) entry which is preliminary data.</text>
</comment>
<dbReference type="SUPFAM" id="SSF56601">
    <property type="entry name" value="beta-lactamase/transpeptidase-like"/>
    <property type="match status" value="1"/>
</dbReference>
<dbReference type="Gene3D" id="3.40.710.10">
    <property type="entry name" value="DD-peptidase/beta-lactamase superfamily"/>
    <property type="match status" value="1"/>
</dbReference>